<name>A0A1I2APM5_9BACT</name>
<evidence type="ECO:0000313" key="1">
    <source>
        <dbReference type="EMBL" id="SFE45806.1"/>
    </source>
</evidence>
<dbReference type="STRING" id="54.SAMN02745121_04296"/>
<protein>
    <submittedName>
        <fullName evidence="1">Uncharacterized protein</fullName>
    </submittedName>
</protein>
<proteinExistence type="predicted"/>
<keyword evidence="2" id="KW-1185">Reference proteome</keyword>
<dbReference type="EMBL" id="FOMX01000014">
    <property type="protein sequence ID" value="SFE45806.1"/>
    <property type="molecule type" value="Genomic_DNA"/>
</dbReference>
<sequence>MPVPAGRPWIHRPFVIDLDNLASLPLECDGGAAVADALQ</sequence>
<accession>A0A1I2APM5</accession>
<dbReference type="Proteomes" id="UP000199400">
    <property type="component" value="Unassembled WGS sequence"/>
</dbReference>
<organism evidence="1 2">
    <name type="scientific">Nannocystis exedens</name>
    <dbReference type="NCBI Taxonomy" id="54"/>
    <lineage>
        <taxon>Bacteria</taxon>
        <taxon>Pseudomonadati</taxon>
        <taxon>Myxococcota</taxon>
        <taxon>Polyangia</taxon>
        <taxon>Nannocystales</taxon>
        <taxon>Nannocystaceae</taxon>
        <taxon>Nannocystis</taxon>
    </lineage>
</organism>
<gene>
    <name evidence="1" type="ORF">SAMN02745121_04296</name>
</gene>
<reference evidence="2" key="1">
    <citation type="submission" date="2016-10" db="EMBL/GenBank/DDBJ databases">
        <authorList>
            <person name="Varghese N."/>
            <person name="Submissions S."/>
        </authorList>
    </citation>
    <scope>NUCLEOTIDE SEQUENCE [LARGE SCALE GENOMIC DNA]</scope>
    <source>
        <strain evidence="2">ATCC 25963</strain>
    </source>
</reference>
<evidence type="ECO:0000313" key="2">
    <source>
        <dbReference type="Proteomes" id="UP000199400"/>
    </source>
</evidence>
<dbReference type="AlphaFoldDB" id="A0A1I2APM5"/>